<organism evidence="2 3">
    <name type="scientific">Ancylobacter amanitiformis</name>
    <dbReference type="NCBI Taxonomy" id="217069"/>
    <lineage>
        <taxon>Bacteria</taxon>
        <taxon>Pseudomonadati</taxon>
        <taxon>Pseudomonadota</taxon>
        <taxon>Alphaproteobacteria</taxon>
        <taxon>Hyphomicrobiales</taxon>
        <taxon>Xanthobacteraceae</taxon>
        <taxon>Ancylobacter</taxon>
    </lineage>
</organism>
<evidence type="ECO:0000313" key="2">
    <source>
        <dbReference type="EMBL" id="MDQ0510353.1"/>
    </source>
</evidence>
<keyword evidence="3" id="KW-1185">Reference proteome</keyword>
<dbReference type="Proteomes" id="UP001235094">
    <property type="component" value="Unassembled WGS sequence"/>
</dbReference>
<sequence>MRFAGTSYASFHGWLPGRILLPLGFGAAVLVGIYAFADDHGYRRALAEQVPQKNEARLIAEEPSEALLNEAEAAAKSDRQGIPGLLRAIDPTALYRGAAEPASSVAVAAPAAVSAPKHAAPHVAAVMPAGVERFDRCEGACDTRDPMIISASYHIGLTSAAADSVAAPTGAHAMLAAPPTPFTPAPAAPVAEAETGGFFGLPSAGAIVDRTVEGTASAYGAVKNGAAAAVDSVRGAVSGAFSFMR</sequence>
<reference evidence="2 3" key="1">
    <citation type="submission" date="2023-07" db="EMBL/GenBank/DDBJ databases">
        <title>Genomic Encyclopedia of Type Strains, Phase IV (KMG-IV): sequencing the most valuable type-strain genomes for metagenomic binning, comparative biology and taxonomic classification.</title>
        <authorList>
            <person name="Goeker M."/>
        </authorList>
    </citation>
    <scope>NUCLEOTIDE SEQUENCE [LARGE SCALE GENOMIC DNA]</scope>
    <source>
        <strain evidence="2 3">DSM 15561</strain>
    </source>
</reference>
<gene>
    <name evidence="2" type="ORF">QOZ99_001236</name>
</gene>
<dbReference type="EMBL" id="JAUSVR010000003">
    <property type="protein sequence ID" value="MDQ0510353.1"/>
    <property type="molecule type" value="Genomic_DNA"/>
</dbReference>
<keyword evidence="1" id="KW-0472">Membrane</keyword>
<keyword evidence="1" id="KW-0812">Transmembrane</keyword>
<protein>
    <submittedName>
        <fullName evidence="2">Uncharacterized protein</fullName>
    </submittedName>
</protein>
<evidence type="ECO:0000313" key="3">
    <source>
        <dbReference type="Proteomes" id="UP001235094"/>
    </source>
</evidence>
<feature type="transmembrane region" description="Helical" evidence="1">
    <location>
        <begin position="19"/>
        <end position="37"/>
    </location>
</feature>
<proteinExistence type="predicted"/>
<accession>A0ABU0LNS1</accession>
<dbReference type="RefSeq" id="WP_306889107.1">
    <property type="nucleotide sequence ID" value="NZ_JAUSVR010000003.1"/>
</dbReference>
<comment type="caution">
    <text evidence="2">The sequence shown here is derived from an EMBL/GenBank/DDBJ whole genome shotgun (WGS) entry which is preliminary data.</text>
</comment>
<name>A0ABU0LNS1_9HYPH</name>
<keyword evidence="1" id="KW-1133">Transmembrane helix</keyword>
<evidence type="ECO:0000256" key="1">
    <source>
        <dbReference type="SAM" id="Phobius"/>
    </source>
</evidence>